<dbReference type="PANTHER" id="PTHR47791:SF4">
    <property type="entry name" value="(PUTATIVE SECRETED PROTEIN)-RELATED"/>
    <property type="match status" value="1"/>
</dbReference>
<name>A0A2S8FS42_9BACT</name>
<feature type="chain" id="PRO_5015590684" description="Glycoside hydrolase family 76" evidence="1">
    <location>
        <begin position="21"/>
        <end position="369"/>
    </location>
</feature>
<evidence type="ECO:0008006" key="4">
    <source>
        <dbReference type="Google" id="ProtNLM"/>
    </source>
</evidence>
<dbReference type="EMBL" id="PUHY01000010">
    <property type="protein sequence ID" value="PQO34967.1"/>
    <property type="molecule type" value="Genomic_DNA"/>
</dbReference>
<dbReference type="GO" id="GO:0005975">
    <property type="term" value="P:carbohydrate metabolic process"/>
    <property type="evidence" value="ECO:0007669"/>
    <property type="project" value="InterPro"/>
</dbReference>
<dbReference type="OrthoDB" id="2505409at2"/>
<dbReference type="AlphaFoldDB" id="A0A2S8FS42"/>
<evidence type="ECO:0000313" key="3">
    <source>
        <dbReference type="Proteomes" id="UP000238322"/>
    </source>
</evidence>
<reference evidence="2 3" key="1">
    <citation type="submission" date="2018-02" db="EMBL/GenBank/DDBJ databases">
        <title>Comparative genomes isolates from brazilian mangrove.</title>
        <authorList>
            <person name="Araujo J.E."/>
            <person name="Taketani R.G."/>
            <person name="Silva M.C.P."/>
            <person name="Loureco M.V."/>
            <person name="Andreote F.D."/>
        </authorList>
    </citation>
    <scope>NUCLEOTIDE SEQUENCE [LARGE SCALE GENOMIC DNA]</scope>
    <source>
        <strain evidence="2 3">Hex-1 MGV</strain>
    </source>
</reference>
<sequence>MLKSISAPLIVLLLTSWTLAAEPNKYLKQAHEVTEHINDTFFDPASGVYRKYADKPKLDYVWLQSVAFANLVAAARNEPEVYGPQLEKYFTALDGYWDDKVEIPGYEAAPTQGNGSDKYYDDNAWMAITLIEAYETNEKPAYLKRADETLDFVLSGWDDEIGGGIWWHQNHKDGTKNTCANGPSAVACLQLAKFQKEDSAELVDWAKKIVDWTCNALQDDDGLFDDRVVVKTGEIKRGKLTYNTALIIRAQLGLYRATGDEKYLEQAKRLGKASDWFLDAQTGVYRDALRYAHFMVEADLELYRTTKEPYLLDRARRNVDAWYQDWNADKPNDMMTNACLGRALWLMGEAESEQGQAFWNHSDELGMKE</sequence>
<gene>
    <name evidence="2" type="ORF">C5Y83_15930</name>
</gene>
<dbReference type="InterPro" id="IPR053169">
    <property type="entry name" value="MUG_Protein"/>
</dbReference>
<comment type="caution">
    <text evidence="2">The sequence shown here is derived from an EMBL/GenBank/DDBJ whole genome shotgun (WGS) entry which is preliminary data.</text>
</comment>
<accession>A0A2S8FS42</accession>
<evidence type="ECO:0000256" key="1">
    <source>
        <dbReference type="SAM" id="SignalP"/>
    </source>
</evidence>
<dbReference type="InterPro" id="IPR005198">
    <property type="entry name" value="Glyco_hydro_76"/>
</dbReference>
<dbReference type="InterPro" id="IPR008928">
    <property type="entry name" value="6-hairpin_glycosidase_sf"/>
</dbReference>
<proteinExistence type="predicted"/>
<keyword evidence="1" id="KW-0732">Signal</keyword>
<dbReference type="Proteomes" id="UP000238322">
    <property type="component" value="Unassembled WGS sequence"/>
</dbReference>
<dbReference type="RefSeq" id="WP_105330697.1">
    <property type="nucleotide sequence ID" value="NZ_PUHY01000010.1"/>
</dbReference>
<evidence type="ECO:0000313" key="2">
    <source>
        <dbReference type="EMBL" id="PQO34967.1"/>
    </source>
</evidence>
<dbReference type="Pfam" id="PF03663">
    <property type="entry name" value="Glyco_hydro_76"/>
    <property type="match status" value="1"/>
</dbReference>
<dbReference type="SUPFAM" id="SSF48208">
    <property type="entry name" value="Six-hairpin glycosidases"/>
    <property type="match status" value="1"/>
</dbReference>
<protein>
    <recommendedName>
        <fullName evidence="4">Glycoside hydrolase family 76</fullName>
    </recommendedName>
</protein>
<dbReference type="Gene3D" id="1.50.10.20">
    <property type="match status" value="1"/>
</dbReference>
<dbReference type="PANTHER" id="PTHR47791">
    <property type="entry name" value="MEIOTICALLY UP-REGULATED GENE 191 PROTEIN"/>
    <property type="match status" value="1"/>
</dbReference>
<feature type="signal peptide" evidence="1">
    <location>
        <begin position="1"/>
        <end position="20"/>
    </location>
</feature>
<organism evidence="2 3">
    <name type="scientific">Blastopirellula marina</name>
    <dbReference type="NCBI Taxonomy" id="124"/>
    <lineage>
        <taxon>Bacteria</taxon>
        <taxon>Pseudomonadati</taxon>
        <taxon>Planctomycetota</taxon>
        <taxon>Planctomycetia</taxon>
        <taxon>Pirellulales</taxon>
        <taxon>Pirellulaceae</taxon>
        <taxon>Blastopirellula</taxon>
    </lineage>
</organism>